<keyword evidence="2" id="KW-0472">Membrane</keyword>
<sequence length="171" mass="19016">MSNQPAQVLSSSSSTTSESTSGNSRNGSDRGNKGNDTVRLFYYIGHLLPAFWLGLVAANFDGVWGNRWRAREAERARVGGARGVRDNILGLYFAPSEDSRDEGDERSEDIEGGEVESLDLELAKYADRSLYSLAVFVVLFVAWVVTYSKIWEDLPDWLLVRSVSQGERSGW</sequence>
<dbReference type="OrthoDB" id="10543847at2759"/>
<evidence type="ECO:0000313" key="3">
    <source>
        <dbReference type="EMBL" id="GMH69714.1"/>
    </source>
</evidence>
<gene>
    <name evidence="3" type="ORF">TrST_g3793</name>
</gene>
<name>A0A9W7AJY2_9STRA</name>
<keyword evidence="2" id="KW-0812">Transmembrane</keyword>
<evidence type="ECO:0000256" key="2">
    <source>
        <dbReference type="SAM" id="Phobius"/>
    </source>
</evidence>
<organism evidence="3 4">
    <name type="scientific">Triparma strigata</name>
    <dbReference type="NCBI Taxonomy" id="1606541"/>
    <lineage>
        <taxon>Eukaryota</taxon>
        <taxon>Sar</taxon>
        <taxon>Stramenopiles</taxon>
        <taxon>Ochrophyta</taxon>
        <taxon>Bolidophyceae</taxon>
        <taxon>Parmales</taxon>
        <taxon>Triparmaceae</taxon>
        <taxon>Triparma</taxon>
    </lineage>
</organism>
<protein>
    <submittedName>
        <fullName evidence="3">Uncharacterized protein</fullName>
    </submittedName>
</protein>
<dbReference type="Proteomes" id="UP001165085">
    <property type="component" value="Unassembled WGS sequence"/>
</dbReference>
<feature type="transmembrane region" description="Helical" evidence="2">
    <location>
        <begin position="40"/>
        <end position="60"/>
    </location>
</feature>
<feature type="region of interest" description="Disordered" evidence="1">
    <location>
        <begin position="1"/>
        <end position="32"/>
    </location>
</feature>
<evidence type="ECO:0000256" key="1">
    <source>
        <dbReference type="SAM" id="MobiDB-lite"/>
    </source>
</evidence>
<evidence type="ECO:0000313" key="4">
    <source>
        <dbReference type="Proteomes" id="UP001165085"/>
    </source>
</evidence>
<comment type="caution">
    <text evidence="3">The sequence shown here is derived from an EMBL/GenBank/DDBJ whole genome shotgun (WGS) entry which is preliminary data.</text>
</comment>
<proteinExistence type="predicted"/>
<dbReference type="EMBL" id="BRXY01000134">
    <property type="protein sequence ID" value="GMH69714.1"/>
    <property type="molecule type" value="Genomic_DNA"/>
</dbReference>
<dbReference type="AlphaFoldDB" id="A0A9W7AJY2"/>
<reference evidence="4" key="1">
    <citation type="journal article" date="2023" name="Commun. Biol.">
        <title>Genome analysis of Parmales, the sister group of diatoms, reveals the evolutionary specialization of diatoms from phago-mixotrophs to photoautotrophs.</title>
        <authorList>
            <person name="Ban H."/>
            <person name="Sato S."/>
            <person name="Yoshikawa S."/>
            <person name="Yamada K."/>
            <person name="Nakamura Y."/>
            <person name="Ichinomiya M."/>
            <person name="Sato N."/>
            <person name="Blanc-Mathieu R."/>
            <person name="Endo H."/>
            <person name="Kuwata A."/>
            <person name="Ogata H."/>
        </authorList>
    </citation>
    <scope>NUCLEOTIDE SEQUENCE [LARGE SCALE GENOMIC DNA]</scope>
    <source>
        <strain evidence="4">NIES 3701</strain>
    </source>
</reference>
<accession>A0A9W7AJY2</accession>
<feature type="transmembrane region" description="Helical" evidence="2">
    <location>
        <begin position="130"/>
        <end position="150"/>
    </location>
</feature>
<keyword evidence="2" id="KW-1133">Transmembrane helix</keyword>
<feature type="compositionally biased region" description="Low complexity" evidence="1">
    <location>
        <begin position="10"/>
        <end position="26"/>
    </location>
</feature>
<keyword evidence="4" id="KW-1185">Reference proteome</keyword>